<reference evidence="1" key="2">
    <citation type="submission" date="2025-09" db="UniProtKB">
        <authorList>
            <consortium name="Ensembl"/>
        </authorList>
    </citation>
    <scope>IDENTIFICATION</scope>
</reference>
<organism evidence="1 2">
    <name type="scientific">Gopherus evgoodei</name>
    <name type="common">Goodes thornscrub tortoise</name>
    <dbReference type="NCBI Taxonomy" id="1825980"/>
    <lineage>
        <taxon>Eukaryota</taxon>
        <taxon>Metazoa</taxon>
        <taxon>Chordata</taxon>
        <taxon>Craniata</taxon>
        <taxon>Vertebrata</taxon>
        <taxon>Euteleostomi</taxon>
        <taxon>Archelosauria</taxon>
        <taxon>Testudinata</taxon>
        <taxon>Testudines</taxon>
        <taxon>Cryptodira</taxon>
        <taxon>Durocryptodira</taxon>
        <taxon>Testudinoidea</taxon>
        <taxon>Testudinidae</taxon>
        <taxon>Gopherus</taxon>
    </lineage>
</organism>
<proteinExistence type="predicted"/>
<reference evidence="1" key="1">
    <citation type="submission" date="2025-08" db="UniProtKB">
        <authorList>
            <consortium name="Ensembl"/>
        </authorList>
    </citation>
    <scope>IDENTIFICATION</scope>
</reference>
<accession>A0A8C4Y767</accession>
<dbReference type="AlphaFoldDB" id="A0A8C4Y767"/>
<evidence type="ECO:0000313" key="2">
    <source>
        <dbReference type="Proteomes" id="UP000694390"/>
    </source>
</evidence>
<dbReference type="Ensembl" id="ENSGEVT00005022181.1">
    <property type="protein sequence ID" value="ENSGEVP00005021123.1"/>
    <property type="gene ID" value="ENSGEVG00005014999.1"/>
</dbReference>
<evidence type="ECO:0000313" key="1">
    <source>
        <dbReference type="Ensembl" id="ENSGEVP00005021123.1"/>
    </source>
</evidence>
<dbReference type="OrthoDB" id="3821113at2759"/>
<name>A0A8C4Y767_9SAUR</name>
<keyword evidence="2" id="KW-1185">Reference proteome</keyword>
<sequence length="68" mass="7381">IKAYGLVKGTRMTVLKTESRACQRTTTLAILGDLGQAAAYGKCVAAMTTGHIKMQKDVCMKEFEALKE</sequence>
<dbReference type="Proteomes" id="UP000694390">
    <property type="component" value="Unassembled WGS sequence"/>
</dbReference>
<dbReference type="GeneTree" id="ENSGT01000000220903"/>
<protein>
    <submittedName>
        <fullName evidence="1">Uncharacterized protein</fullName>
    </submittedName>
</protein>